<evidence type="ECO:0000259" key="8">
    <source>
        <dbReference type="PROSITE" id="PS50893"/>
    </source>
</evidence>
<dbReference type="InterPro" id="IPR003593">
    <property type="entry name" value="AAA+_ATPase"/>
</dbReference>
<dbReference type="InterPro" id="IPR032781">
    <property type="entry name" value="ABC_tran_Xtn"/>
</dbReference>
<dbReference type="Pfam" id="PF16326">
    <property type="entry name" value="ABC_tran_CTD"/>
    <property type="match status" value="1"/>
</dbReference>
<dbReference type="PROSITE" id="PS00211">
    <property type="entry name" value="ABC_TRANSPORTER_1"/>
    <property type="match status" value="2"/>
</dbReference>
<proteinExistence type="inferred from homology"/>
<keyword evidence="2" id="KW-0547">Nucleotide-binding</keyword>
<evidence type="ECO:0000256" key="2">
    <source>
        <dbReference type="ARBA" id="ARBA00022741"/>
    </source>
</evidence>
<dbReference type="InterPro" id="IPR017871">
    <property type="entry name" value="ABC_transporter-like_CS"/>
</dbReference>
<dbReference type="InterPro" id="IPR051309">
    <property type="entry name" value="ABCF_ATPase"/>
</dbReference>
<dbReference type="SUPFAM" id="SSF52540">
    <property type="entry name" value="P-loop containing nucleoside triphosphate hydrolases"/>
    <property type="match status" value="2"/>
</dbReference>
<dbReference type="PANTHER" id="PTHR42855">
    <property type="entry name" value="ABC TRANSPORTER ATP-BINDING SUBUNIT"/>
    <property type="match status" value="1"/>
</dbReference>
<keyword evidence="3 9" id="KW-0067">ATP-binding</keyword>
<evidence type="ECO:0000256" key="7">
    <source>
        <dbReference type="SAM" id="MobiDB-lite"/>
    </source>
</evidence>
<reference evidence="9 10" key="1">
    <citation type="submission" date="2017-11" db="EMBL/GenBank/DDBJ databases">
        <title>Rhodohalobacter 15182 sp. nov., isolated from a salt lake.</title>
        <authorList>
            <person name="Han S."/>
        </authorList>
    </citation>
    <scope>NUCLEOTIDE SEQUENCE [LARGE SCALE GENOMIC DNA]</scope>
    <source>
        <strain evidence="9 10">15182</strain>
    </source>
</reference>
<evidence type="ECO:0000256" key="4">
    <source>
        <dbReference type="ARBA" id="ARBA00061551"/>
    </source>
</evidence>
<dbReference type="EMBL" id="PISP01000002">
    <property type="protein sequence ID" value="PKD43852.1"/>
    <property type="molecule type" value="Genomic_DNA"/>
</dbReference>
<comment type="similarity">
    <text evidence="4">Belongs to the ABC transporter superfamily. ABCF family. YbiT subfamily.</text>
</comment>
<dbReference type="GO" id="GO:0016887">
    <property type="term" value="F:ATP hydrolysis activity"/>
    <property type="evidence" value="ECO:0007669"/>
    <property type="project" value="InterPro"/>
</dbReference>
<dbReference type="InterPro" id="IPR003439">
    <property type="entry name" value="ABC_transporter-like_ATP-bd"/>
</dbReference>
<dbReference type="InterPro" id="IPR027417">
    <property type="entry name" value="P-loop_NTPase"/>
</dbReference>
<dbReference type="Pfam" id="PF00005">
    <property type="entry name" value="ABC_tran"/>
    <property type="match status" value="2"/>
</dbReference>
<feature type="domain" description="ABC transporter" evidence="8">
    <location>
        <begin position="327"/>
        <end position="541"/>
    </location>
</feature>
<feature type="region of interest" description="Disordered" evidence="7">
    <location>
        <begin position="537"/>
        <end position="576"/>
    </location>
</feature>
<organism evidence="9 10">
    <name type="scientific">Rhodohalobacter barkolensis</name>
    <dbReference type="NCBI Taxonomy" id="2053187"/>
    <lineage>
        <taxon>Bacteria</taxon>
        <taxon>Pseudomonadati</taxon>
        <taxon>Balneolota</taxon>
        <taxon>Balneolia</taxon>
        <taxon>Balneolales</taxon>
        <taxon>Balneolaceae</taxon>
        <taxon>Rhodohalobacter</taxon>
    </lineage>
</organism>
<keyword evidence="6" id="KW-0175">Coiled coil</keyword>
<evidence type="ECO:0000313" key="10">
    <source>
        <dbReference type="Proteomes" id="UP000233398"/>
    </source>
</evidence>
<feature type="domain" description="ABC transporter" evidence="8">
    <location>
        <begin position="2"/>
        <end position="260"/>
    </location>
</feature>
<dbReference type="FunFam" id="3.40.50.300:FF:000011">
    <property type="entry name" value="Putative ABC transporter ATP-binding component"/>
    <property type="match status" value="1"/>
</dbReference>
<dbReference type="GO" id="GO:0003677">
    <property type="term" value="F:DNA binding"/>
    <property type="evidence" value="ECO:0007669"/>
    <property type="project" value="InterPro"/>
</dbReference>
<accession>A0A2N0VI40</accession>
<feature type="coiled-coil region" evidence="6">
    <location>
        <begin position="249"/>
        <end position="276"/>
    </location>
</feature>
<keyword evidence="10" id="KW-1185">Reference proteome</keyword>
<name>A0A2N0VI40_9BACT</name>
<evidence type="ECO:0000256" key="3">
    <source>
        <dbReference type="ARBA" id="ARBA00022840"/>
    </source>
</evidence>
<dbReference type="AlphaFoldDB" id="A0A2N0VI40"/>
<dbReference type="PROSITE" id="PS50893">
    <property type="entry name" value="ABC_TRANSPORTER_2"/>
    <property type="match status" value="2"/>
</dbReference>
<dbReference type="PANTHER" id="PTHR42855:SF2">
    <property type="entry name" value="DRUG RESISTANCE ABC TRANSPORTER,ATP-BINDING PROTEIN"/>
    <property type="match status" value="1"/>
</dbReference>
<dbReference type="InterPro" id="IPR037118">
    <property type="entry name" value="Val-tRNA_synth_C_sf"/>
</dbReference>
<dbReference type="Gene3D" id="1.10.287.380">
    <property type="entry name" value="Valyl-tRNA synthetase, C-terminal domain"/>
    <property type="match status" value="1"/>
</dbReference>
<dbReference type="GO" id="GO:0005524">
    <property type="term" value="F:ATP binding"/>
    <property type="evidence" value="ECO:0007669"/>
    <property type="project" value="UniProtKB-KW"/>
</dbReference>
<evidence type="ECO:0000256" key="5">
    <source>
        <dbReference type="ARBA" id="ARBA00074044"/>
    </source>
</evidence>
<dbReference type="Gene3D" id="3.40.50.300">
    <property type="entry name" value="P-loop containing nucleotide triphosphate hydrolases"/>
    <property type="match status" value="2"/>
</dbReference>
<evidence type="ECO:0000256" key="1">
    <source>
        <dbReference type="ARBA" id="ARBA00022737"/>
    </source>
</evidence>
<keyword evidence="1" id="KW-0677">Repeat</keyword>
<feature type="compositionally biased region" description="Basic and acidic residues" evidence="7">
    <location>
        <begin position="562"/>
        <end position="576"/>
    </location>
</feature>
<sequence length="665" mass="75604">MLQLDGITLHFGERPLFDGVSTTINPGERIGLVGPNGAGKSTLLKIIAGEQEADSGSVNMSNAATVGYLPQDGVEPDPDLTIFEEVERAFTEILELRYRQTELQQKLDTLEPDSPDHKKAVEEFGQVQYQMEHSGSYTLGAEIERVLMGLGFNESDFTRSTTEFSGGWLMRIALAKLLLKKPTYLLLDEPTNHLDIESLQWIESFLKNYDGAVIIVSHDRAFLDSVTTRTLALRRGNLDDYAGNFSFYEKKYAEEQELLKKQYENQQKEIKQTQEFIDRFRYKATKAKQVQSRIKQLEKMEEIELDQEQSEITFRFPSPQRSGQVVLKLENLVKKYGENTVFDGIDYEIERGDKIAVVGPNGAGKSTLIRILAGLEPITSGKREVGYNVTVGYFAQHQAEELNPKNNALDEMHLAGSGEPETKLRTILGCFLFEGDDVFKKVGVLSGGEKSRVALAKMLLNSGNFLIFDEPTNHLDMQSKNILQQALQQFEGTLMIVSHDRDFLDPIVNKTLEVQPGYIKTWLGDVSYYLEKKSEERAAEDESAKSQTKKKNQTSTDPTEGMSRKEQRRYEAEKRNALSKKIKPLKKRLEELENSIEEIELRKAEIEKSMADPNFYDDEDHVKEVSIEYESIKTESAEKMEKWEQIAGRIEHIETSFDKEYSSAN</sequence>
<comment type="caution">
    <text evidence="9">The sequence shown here is derived from an EMBL/GenBank/DDBJ whole genome shotgun (WGS) entry which is preliminary data.</text>
</comment>
<dbReference type="RefSeq" id="WP_101073391.1">
    <property type="nucleotide sequence ID" value="NZ_PISP01000002.1"/>
</dbReference>
<dbReference type="CDD" id="cd03221">
    <property type="entry name" value="ABCF_EF-3"/>
    <property type="match status" value="2"/>
</dbReference>
<dbReference type="OrthoDB" id="1521973at2"/>
<gene>
    <name evidence="9" type="ORF">CWD77_09870</name>
</gene>
<dbReference type="Proteomes" id="UP000233398">
    <property type="component" value="Unassembled WGS sequence"/>
</dbReference>
<evidence type="ECO:0000313" key="9">
    <source>
        <dbReference type="EMBL" id="PKD43852.1"/>
    </source>
</evidence>
<protein>
    <recommendedName>
        <fullName evidence="5">Probable ATP-binding protein YbiT</fullName>
    </recommendedName>
</protein>
<evidence type="ECO:0000256" key="6">
    <source>
        <dbReference type="SAM" id="Coils"/>
    </source>
</evidence>
<dbReference type="FunFam" id="3.40.50.300:FF:000070">
    <property type="entry name" value="Putative ABC transporter ATP-binding component"/>
    <property type="match status" value="1"/>
</dbReference>
<dbReference type="Pfam" id="PF12848">
    <property type="entry name" value="ABC_tran_Xtn"/>
    <property type="match status" value="1"/>
</dbReference>
<dbReference type="SMART" id="SM00382">
    <property type="entry name" value="AAA"/>
    <property type="match status" value="2"/>
</dbReference>
<dbReference type="InterPro" id="IPR032524">
    <property type="entry name" value="ABC_tran_C"/>
</dbReference>